<evidence type="ECO:0000256" key="3">
    <source>
        <dbReference type="ARBA" id="ARBA00029814"/>
    </source>
</evidence>
<evidence type="ECO:0000256" key="4">
    <source>
        <dbReference type="ARBA" id="ARBA00031552"/>
    </source>
</evidence>
<dbReference type="Pfam" id="PF01902">
    <property type="entry name" value="Diphthami_syn_2"/>
    <property type="match status" value="1"/>
</dbReference>
<dbReference type="SUPFAM" id="SSF55298">
    <property type="entry name" value="YjgF-like"/>
    <property type="match status" value="1"/>
</dbReference>
<dbReference type="PANTHER" id="PTHR12196:SF2">
    <property type="entry name" value="DIPHTHINE--AMMONIA LIGASE"/>
    <property type="match status" value="1"/>
</dbReference>
<keyword evidence="6" id="KW-0732">Signal</keyword>
<dbReference type="GO" id="GO:0005524">
    <property type="term" value="F:ATP binding"/>
    <property type="evidence" value="ECO:0007669"/>
    <property type="project" value="UniProtKB-KW"/>
</dbReference>
<feature type="signal peptide" evidence="6">
    <location>
        <begin position="1"/>
        <end position="19"/>
    </location>
</feature>
<dbReference type="NCBIfam" id="TIGR00290">
    <property type="entry name" value="MJ0570_dom"/>
    <property type="match status" value="1"/>
</dbReference>
<comment type="catalytic activity">
    <reaction evidence="5">
        <text>diphthine-[translation elongation factor 2] + NH4(+) + ATP = diphthamide-[translation elongation factor 2] + AMP + diphosphate + H(+)</text>
        <dbReference type="Rhea" id="RHEA:19753"/>
        <dbReference type="Rhea" id="RHEA-COMP:10172"/>
        <dbReference type="Rhea" id="RHEA-COMP:10174"/>
        <dbReference type="ChEBI" id="CHEBI:15378"/>
        <dbReference type="ChEBI" id="CHEBI:16692"/>
        <dbReference type="ChEBI" id="CHEBI:28938"/>
        <dbReference type="ChEBI" id="CHEBI:30616"/>
        <dbReference type="ChEBI" id="CHEBI:33019"/>
        <dbReference type="ChEBI" id="CHEBI:82696"/>
        <dbReference type="ChEBI" id="CHEBI:456215"/>
        <dbReference type="EC" id="6.3.1.14"/>
    </reaction>
</comment>
<evidence type="ECO:0000313" key="8">
    <source>
        <dbReference type="EMBL" id="KAG9390536.1"/>
    </source>
</evidence>
<evidence type="ECO:0000313" key="9">
    <source>
        <dbReference type="Proteomes" id="UP000717585"/>
    </source>
</evidence>
<dbReference type="Gene3D" id="3.90.1490.10">
    <property type="entry name" value="putative n-type atp pyrophosphatase, domain 2"/>
    <property type="match status" value="1"/>
</dbReference>
<dbReference type="CDD" id="cd01994">
    <property type="entry name" value="AANH_PF0828-like"/>
    <property type="match status" value="1"/>
</dbReference>
<dbReference type="InterPro" id="IPR014729">
    <property type="entry name" value="Rossmann-like_a/b/a_fold"/>
</dbReference>
<organism evidence="8 9">
    <name type="scientific">Carpediemonas membranifera</name>
    <dbReference type="NCBI Taxonomy" id="201153"/>
    <lineage>
        <taxon>Eukaryota</taxon>
        <taxon>Metamonada</taxon>
        <taxon>Carpediemonas-like organisms</taxon>
        <taxon>Carpediemonas</taxon>
    </lineage>
</organism>
<evidence type="ECO:0000256" key="2">
    <source>
        <dbReference type="ARBA" id="ARBA00018426"/>
    </source>
</evidence>
<dbReference type="SUPFAM" id="SSF52402">
    <property type="entry name" value="Adenine nucleotide alpha hydrolases-like"/>
    <property type="match status" value="1"/>
</dbReference>
<accession>A0A8J6DZK7</accession>
<feature type="domain" description="Diphthamide synthase" evidence="7">
    <location>
        <begin position="35"/>
        <end position="259"/>
    </location>
</feature>
<keyword evidence="8" id="KW-0547">Nucleotide-binding</keyword>
<evidence type="ECO:0000256" key="1">
    <source>
        <dbReference type="ARBA" id="ARBA00012089"/>
    </source>
</evidence>
<evidence type="ECO:0000256" key="6">
    <source>
        <dbReference type="SAM" id="SignalP"/>
    </source>
</evidence>
<dbReference type="OrthoDB" id="686384at2759"/>
<dbReference type="InterPro" id="IPR002761">
    <property type="entry name" value="Diphthami_syn_dom"/>
</dbReference>
<dbReference type="Gene3D" id="3.40.50.620">
    <property type="entry name" value="HUPs"/>
    <property type="match status" value="1"/>
</dbReference>
<dbReference type="GO" id="GO:0017183">
    <property type="term" value="P:protein histidyl modification to diphthamide"/>
    <property type="evidence" value="ECO:0007669"/>
    <property type="project" value="TreeGrafter"/>
</dbReference>
<evidence type="ECO:0000259" key="7">
    <source>
        <dbReference type="Pfam" id="PF01902"/>
    </source>
</evidence>
<dbReference type="FunFam" id="3.40.50.620:FF:000145">
    <property type="entry name" value="ATP-binding domain containing protein"/>
    <property type="match status" value="1"/>
</dbReference>
<dbReference type="Proteomes" id="UP000717585">
    <property type="component" value="Unassembled WGS sequence"/>
</dbReference>
<dbReference type="InterPro" id="IPR030662">
    <property type="entry name" value="DPH6/MJ0570"/>
</dbReference>
<feature type="chain" id="PRO_5035317983" description="Diphthine--ammonia ligase" evidence="6">
    <location>
        <begin position="20"/>
        <end position="538"/>
    </location>
</feature>
<dbReference type="PANTHER" id="PTHR12196">
    <property type="entry name" value="DOMAIN OF UNKNOWN FUNCTION 71 DUF71 -CONTAINING PROTEIN"/>
    <property type="match status" value="1"/>
</dbReference>
<comment type="caution">
    <text evidence="8">The sequence shown here is derived from an EMBL/GenBank/DDBJ whole genome shotgun (WGS) entry which is preliminary data.</text>
</comment>
<keyword evidence="8" id="KW-0067">ATP-binding</keyword>
<proteinExistence type="predicted"/>
<dbReference type="Gene3D" id="3.30.1330.40">
    <property type="entry name" value="RutC-like"/>
    <property type="match status" value="1"/>
</dbReference>
<dbReference type="EMBL" id="JAHDYR010000064">
    <property type="protein sequence ID" value="KAG9390536.1"/>
    <property type="molecule type" value="Genomic_DNA"/>
</dbReference>
<dbReference type="EC" id="6.3.1.14" evidence="1"/>
<reference evidence="8" key="1">
    <citation type="submission" date="2021-05" db="EMBL/GenBank/DDBJ databases">
        <title>A free-living protist that lacks canonical eukaryotic 1 DNA replication and segregation systems.</title>
        <authorList>
            <person name="Salas-Leiva D.E."/>
            <person name="Tromer E.C."/>
            <person name="Curtis B.A."/>
            <person name="Jerlstrom-Hultqvist J."/>
            <person name="Kolisko M."/>
            <person name="Yi Z."/>
            <person name="Salas-Leiva J.S."/>
            <person name="Gallot-Lavallee L."/>
            <person name="Kops G.J.P.L."/>
            <person name="Archibald J.M."/>
            <person name="Simpson A.G.B."/>
            <person name="Roger A.J."/>
        </authorList>
    </citation>
    <scope>NUCLEOTIDE SEQUENCE</scope>
    <source>
        <strain evidence="8">BICM</strain>
    </source>
</reference>
<protein>
    <recommendedName>
        <fullName evidence="2">Diphthine--ammonia ligase</fullName>
        <ecNumber evidence="1">6.3.1.14</ecNumber>
    </recommendedName>
    <alternativeName>
        <fullName evidence="3">Diphthamide synthase</fullName>
    </alternativeName>
    <alternativeName>
        <fullName evidence="4">Diphthamide synthetase</fullName>
    </alternativeName>
</protein>
<sequence>MMNHTAILMLLGSLSVLDSTILILRSTYEKTRCQMKFLALISGGKDSIFAIHQLVKQGHECVALANLAPVAEDEIDSFTFQTVGHNVIDSIAKAMNLPLFRRTISRGDSKSVGLQYETTEGDEIETLSMLVADVLAAHTDIKGLSTGAVFSHYQRIRVEHVCRTHGLLSLAPLWRIAQATLLDMMEEAGMEAIIVKTASMGLDPRKHCGLSIVQARAHLNDLAQRYQVNEAGEGGEFESITLYCPGLFHQRLSVVNRRVVVTDDDDMAPVGHLAFDVALEDVQFEAIERRHAVLTGRPQLLVPPTDGDSSLATVTIHDVRGFNLFIGTGEDILTVARETLLAAHQATKDPMYNIMAVSDLGQFGPINGVYSATFTAMPPPGRCCVQMNSKDGRHTVAILPIPGASQRRLHVESVSSWAPACIGPYSQAADWETIEGNRVVGVSGQIPLEPSTMAIDTELDGRQLCDKHVAAVLEEFPATEGEVELIPFVLAGNGEGIVVDALPRGVSVEVVGLKGRPDVTEAMRMVFEEAMEVIRAEF</sequence>
<dbReference type="GO" id="GO:0017178">
    <property type="term" value="F:diphthine-ammonia ligase activity"/>
    <property type="evidence" value="ECO:0007669"/>
    <property type="project" value="UniProtKB-EC"/>
</dbReference>
<gene>
    <name evidence="8" type="ORF">J8273_7887</name>
</gene>
<dbReference type="AlphaFoldDB" id="A0A8J6DZK7"/>
<name>A0A8J6DZK7_9EUKA</name>
<keyword evidence="9" id="KW-1185">Reference proteome</keyword>
<evidence type="ECO:0000256" key="5">
    <source>
        <dbReference type="ARBA" id="ARBA00048108"/>
    </source>
</evidence>
<dbReference type="InterPro" id="IPR035959">
    <property type="entry name" value="RutC-like_sf"/>
</dbReference>